<evidence type="ECO:0000313" key="2">
    <source>
        <dbReference type="Proteomes" id="UP000642070"/>
    </source>
</evidence>
<dbReference type="EMBL" id="BMPI01000006">
    <property type="protein sequence ID" value="GGM15781.1"/>
    <property type="molecule type" value="Genomic_DNA"/>
</dbReference>
<reference evidence="1" key="1">
    <citation type="journal article" date="2014" name="Int. J. Syst. Evol. Microbiol.">
        <title>Complete genome sequence of Corynebacterium casei LMG S-19264T (=DSM 44701T), isolated from a smear-ripened cheese.</title>
        <authorList>
            <consortium name="US DOE Joint Genome Institute (JGI-PGF)"/>
            <person name="Walter F."/>
            <person name="Albersmeier A."/>
            <person name="Kalinowski J."/>
            <person name="Ruckert C."/>
        </authorList>
    </citation>
    <scope>NUCLEOTIDE SEQUENCE</scope>
    <source>
        <strain evidence="1">JCM 19831</strain>
    </source>
</reference>
<evidence type="ECO:0000313" key="1">
    <source>
        <dbReference type="EMBL" id="GGM15781.1"/>
    </source>
</evidence>
<gene>
    <name evidence="1" type="ORF">GCM10007977_016230</name>
</gene>
<reference evidence="1" key="2">
    <citation type="submission" date="2020-09" db="EMBL/GenBank/DDBJ databases">
        <authorList>
            <person name="Sun Q."/>
            <person name="Ohkuma M."/>
        </authorList>
    </citation>
    <scope>NUCLEOTIDE SEQUENCE</scope>
    <source>
        <strain evidence="1">JCM 19831</strain>
    </source>
</reference>
<proteinExistence type="predicted"/>
<dbReference type="Proteomes" id="UP000642070">
    <property type="component" value="Unassembled WGS sequence"/>
</dbReference>
<comment type="caution">
    <text evidence="1">The sequence shown here is derived from an EMBL/GenBank/DDBJ whole genome shotgun (WGS) entry which is preliminary data.</text>
</comment>
<keyword evidence="2" id="KW-1185">Reference proteome</keyword>
<sequence>MLAALVVLVLAGCGRPSGSAERVEYRADYPMYDSIQMLHERATLVVVGSVLSASVRSLDGMVHTVYRVQVDRRFKGTSAASIEVKQLGGALGGTVYAEAGGIALRTGTRYVLFLETYPDSPASLLNPAQAQYVLGGGDRPEPVDPAGFDFTLDSLAAL</sequence>
<name>A0A917TAM3_9ACTN</name>
<organism evidence="1 2">
    <name type="scientific">Dactylosporangium sucinum</name>
    <dbReference type="NCBI Taxonomy" id="1424081"/>
    <lineage>
        <taxon>Bacteria</taxon>
        <taxon>Bacillati</taxon>
        <taxon>Actinomycetota</taxon>
        <taxon>Actinomycetes</taxon>
        <taxon>Micromonosporales</taxon>
        <taxon>Micromonosporaceae</taxon>
        <taxon>Dactylosporangium</taxon>
    </lineage>
</organism>
<dbReference type="AlphaFoldDB" id="A0A917TAM3"/>
<protein>
    <submittedName>
        <fullName evidence="1">Uncharacterized protein</fullName>
    </submittedName>
</protein>
<accession>A0A917TAM3</accession>